<proteinExistence type="predicted"/>
<dbReference type="Gene3D" id="3.40.50.150">
    <property type="entry name" value="Vaccinia Virus protein VP39"/>
    <property type="match status" value="1"/>
</dbReference>
<organism evidence="3 4">
    <name type="scientific">Crenobacter caeni</name>
    <dbReference type="NCBI Taxonomy" id="2705474"/>
    <lineage>
        <taxon>Bacteria</taxon>
        <taxon>Pseudomonadati</taxon>
        <taxon>Pseudomonadota</taxon>
        <taxon>Betaproteobacteria</taxon>
        <taxon>Neisseriales</taxon>
        <taxon>Neisseriaceae</taxon>
        <taxon>Crenobacter</taxon>
    </lineage>
</organism>
<dbReference type="InterPro" id="IPR041698">
    <property type="entry name" value="Methyltransf_25"/>
</dbReference>
<evidence type="ECO:0000259" key="2">
    <source>
        <dbReference type="Pfam" id="PF13649"/>
    </source>
</evidence>
<feature type="domain" description="Methyltransferase" evidence="2">
    <location>
        <begin position="39"/>
        <end position="131"/>
    </location>
</feature>
<keyword evidence="1 3" id="KW-0808">Transferase</keyword>
<dbReference type="PANTHER" id="PTHR43861:SF3">
    <property type="entry name" value="PUTATIVE (AFU_ORTHOLOGUE AFUA_2G14390)-RELATED"/>
    <property type="match status" value="1"/>
</dbReference>
<sequence length="203" mass="22106">MPENDFWDSRYAAEDYVYGTAPNDFLASQTHRLAPASRVLSLGEGEGRNAVYLASLGHKVCAVEGSRAGCDKIHRLAAVRGVEVDVVHADLAGFLPDTATFDAVVSVFCHLPPALRKVVLARASAALKDGGVFLIEAYTPRQLAFDTGGPREAELLLEPAHLVADLPRVRWEWLQETERDVIEGRCHSGRAAVVQGVAYRLSR</sequence>
<dbReference type="Proteomes" id="UP000482578">
    <property type="component" value="Unassembled WGS sequence"/>
</dbReference>
<dbReference type="PANTHER" id="PTHR43861">
    <property type="entry name" value="TRANS-ACONITATE 2-METHYLTRANSFERASE-RELATED"/>
    <property type="match status" value="1"/>
</dbReference>
<name>A0A6B2KQA2_9NEIS</name>
<keyword evidence="4" id="KW-1185">Reference proteome</keyword>
<dbReference type="InterPro" id="IPR029063">
    <property type="entry name" value="SAM-dependent_MTases_sf"/>
</dbReference>
<evidence type="ECO:0000313" key="3">
    <source>
        <dbReference type="EMBL" id="NDV12273.1"/>
    </source>
</evidence>
<reference evidence="3 4" key="1">
    <citation type="submission" date="2020-02" db="EMBL/GenBank/DDBJ databases">
        <authorList>
            <person name="Yang Z."/>
        </authorList>
    </citation>
    <scope>NUCLEOTIDE SEQUENCE [LARGE SCALE GENOMIC DNA]</scope>
    <source>
        <strain evidence="3 4">HX-7-9</strain>
    </source>
</reference>
<dbReference type="RefSeq" id="WP_163315507.1">
    <property type="nucleotide sequence ID" value="NZ_JAAGAA010000004.1"/>
</dbReference>
<dbReference type="AlphaFoldDB" id="A0A6B2KQA2"/>
<evidence type="ECO:0000256" key="1">
    <source>
        <dbReference type="ARBA" id="ARBA00022679"/>
    </source>
</evidence>
<accession>A0A6B2KQA2</accession>
<dbReference type="EMBL" id="JAAGAA010000004">
    <property type="protein sequence ID" value="NDV12273.1"/>
    <property type="molecule type" value="Genomic_DNA"/>
</dbReference>
<keyword evidence="3" id="KW-0489">Methyltransferase</keyword>
<evidence type="ECO:0000313" key="4">
    <source>
        <dbReference type="Proteomes" id="UP000482578"/>
    </source>
</evidence>
<dbReference type="CDD" id="cd02440">
    <property type="entry name" value="AdoMet_MTases"/>
    <property type="match status" value="1"/>
</dbReference>
<comment type="caution">
    <text evidence="3">The sequence shown here is derived from an EMBL/GenBank/DDBJ whole genome shotgun (WGS) entry which is preliminary data.</text>
</comment>
<gene>
    <name evidence="3" type="ORF">GZH52_05610</name>
</gene>
<dbReference type="GO" id="GO:0008168">
    <property type="term" value="F:methyltransferase activity"/>
    <property type="evidence" value="ECO:0007669"/>
    <property type="project" value="UniProtKB-KW"/>
</dbReference>
<dbReference type="SUPFAM" id="SSF53335">
    <property type="entry name" value="S-adenosyl-L-methionine-dependent methyltransferases"/>
    <property type="match status" value="1"/>
</dbReference>
<dbReference type="Pfam" id="PF13649">
    <property type="entry name" value="Methyltransf_25"/>
    <property type="match status" value="1"/>
</dbReference>
<dbReference type="GO" id="GO:0032259">
    <property type="term" value="P:methylation"/>
    <property type="evidence" value="ECO:0007669"/>
    <property type="project" value="UniProtKB-KW"/>
</dbReference>
<protein>
    <submittedName>
        <fullName evidence="3">Class I SAM-dependent methyltransferase</fullName>
    </submittedName>
</protein>